<accession>A0ABR3EN80</accession>
<gene>
    <name evidence="3" type="ORF">V5O48_017771</name>
</gene>
<protein>
    <recommendedName>
        <fullName evidence="2">DUF6606 domain-containing protein</fullName>
    </recommendedName>
</protein>
<keyword evidence="1" id="KW-0175">Coiled coil</keyword>
<evidence type="ECO:0000313" key="3">
    <source>
        <dbReference type="EMBL" id="KAL0564280.1"/>
    </source>
</evidence>
<sequence>MDAPAALSYIINHVFLPIEVHQHDDWSQENDSKLCSEILEAARGYRDRHAHRDEKHGWDSITRMLERLQSLNEEQSFSREKLTGILEKMIAGDVATIFVRAQNAGLIVRKLADRTVFESFEVSLPMETVTNTIGKLSRVFPATSIALSSDVASNPSFLSELSNFVSRMNVDYCPDATPPPITSRQIPDSAHPKYISELLTGILRGMGRPEDGCRIRKRIADEVLMQLNNTSDVRPWRRSALWTVIRVALQTTLVQGVEDHTRYKRFMVFLLSQILRKATCSGSCDSDLLSTMQKKVARRLLKLSNASVAPLVFVENDTVVSFVEETIKLAGHELNTRWTYVQERHSKSAGSNVDWDPENLDIQDDTLMSLPNSHHYIEEEWRRHHHPTQASSITFRPNEERRRRTLADFEDSGSFSGARDVGGMLIDFERAVEAELDEWVSSRLSATPAESFVIVSKWIAKYASKAGSLYAGEPENSSVMFLTLLDLWIGLDRICTSQCTLLLDYSPEIPESLFESLLLRRGASITRLRIAILYLRTRHARANNLNYPSIFSGEITSTSFAAKYYNLPSSLSYRDLKRDIETKAHQDRRSKLVELQRLNASFDHLMARSNALSCSFQTQYYRNEITGRQESKVVHSTSCEKCGLKRQAEALNIQIFEWPLPSDPSEAEGAVVELNPPKVLRVWRDTTYSLVHNDFLQSRVSFDGSRPKCMIAGYRGTQGFVRSSRMGDLTLGSRTASVYQQRSPTAQIPSREEEVCVANRLRYRLYAESNEHWVSNETFRTMLDGATLRSICTFQLPPGKYKDSGLQKTIEGVEYGSNMVIARQVDCHKELNIHEFIAFGSLRAGELSQWLNILRELTAGTIAFSEQAVESLIRLAHTQIGPLSPSGVGWVRHKEPEDSEFHLEVLRALMSLLESIQGNWAEMATMRHIVMLATASLERPPTTLKNVVEEAVIRLIGSARNAAARWMEQLNARLKEAEREKDTQEFKHRLWEAAVTCRMSFHSFLDPANPTYYLKLSEEDKSIWFRAGIIAHDNRPIQPSSSSPMLVNLFFMDQRFARLSADTLRADPGGLSKAIKDIWPFFEESGGWTTLPNPNDCWMTCRSGNPLVNNRQTIHFNLITGQLLVDGKPLSRLPDEYTNHSVYLRIFGKTILDVVPPNPSERDAHFVSKEKVHGYQISFILRGSNLVIRAKLDGRRFVLIPSDRFRGDIPDDLITDCVPWLDLQDGTIEFRPLKSLWGHCQSNWSIDFRQYCRMKREEGTGSVMSMVDRHSPSGRMIASRLEPLETPGNLFITTSERHRLSIYLSRYRLTFALNDANQMQCQTYPGMVVDDDQSTGFLIGLRNQLVLKESTGSKRTVIVPVGNVEFERRAFHEWHTLVTIQFNEGRRVKFYRYHVDPVLGRLTGAFDLHSRLYLIYLEAVTSHCLPNPLTLRTGTERALLELRSAACRSFQRLDDQPRELLQRLSALTPQRRFTLKGFKGIQSVIWNSLPPSAQHFGFAEACREILEFAGKLEIFATDGSASGAMSSNSETCSELSNRAAARLSPYYSSEFWTSSPDREYQSRAEVTGSEMEQVICRNSRIITSPLYHNQREPGDETLLDVIGQWPDMHGTDLVK</sequence>
<dbReference type="InterPro" id="IPR046541">
    <property type="entry name" value="DUF6606"/>
</dbReference>
<feature type="domain" description="DUF6606" evidence="2">
    <location>
        <begin position="10"/>
        <end position="276"/>
    </location>
</feature>
<feature type="coiled-coil region" evidence="1">
    <location>
        <begin position="960"/>
        <end position="987"/>
    </location>
</feature>
<evidence type="ECO:0000313" key="4">
    <source>
        <dbReference type="Proteomes" id="UP001465976"/>
    </source>
</evidence>
<comment type="caution">
    <text evidence="3">The sequence shown here is derived from an EMBL/GenBank/DDBJ whole genome shotgun (WGS) entry which is preliminary data.</text>
</comment>
<dbReference type="Pfam" id="PF20255">
    <property type="entry name" value="DUF6606"/>
    <property type="match status" value="1"/>
</dbReference>
<dbReference type="EMBL" id="JBAHYK010002885">
    <property type="protein sequence ID" value="KAL0564280.1"/>
    <property type="molecule type" value="Genomic_DNA"/>
</dbReference>
<name>A0ABR3EN80_9AGAR</name>
<organism evidence="3 4">
    <name type="scientific">Marasmius crinis-equi</name>
    <dbReference type="NCBI Taxonomy" id="585013"/>
    <lineage>
        <taxon>Eukaryota</taxon>
        <taxon>Fungi</taxon>
        <taxon>Dikarya</taxon>
        <taxon>Basidiomycota</taxon>
        <taxon>Agaricomycotina</taxon>
        <taxon>Agaricomycetes</taxon>
        <taxon>Agaricomycetidae</taxon>
        <taxon>Agaricales</taxon>
        <taxon>Marasmiineae</taxon>
        <taxon>Marasmiaceae</taxon>
        <taxon>Marasmius</taxon>
    </lineage>
</organism>
<evidence type="ECO:0000259" key="2">
    <source>
        <dbReference type="Pfam" id="PF20255"/>
    </source>
</evidence>
<proteinExistence type="predicted"/>
<reference evidence="3 4" key="1">
    <citation type="submission" date="2024-02" db="EMBL/GenBank/DDBJ databases">
        <title>A draft genome for the cacao thread blight pathogen Marasmius crinis-equi.</title>
        <authorList>
            <person name="Cohen S.P."/>
            <person name="Baruah I.K."/>
            <person name="Amoako-Attah I."/>
            <person name="Bukari Y."/>
            <person name="Meinhardt L.W."/>
            <person name="Bailey B.A."/>
        </authorList>
    </citation>
    <scope>NUCLEOTIDE SEQUENCE [LARGE SCALE GENOMIC DNA]</scope>
    <source>
        <strain evidence="3 4">GH-76</strain>
    </source>
</reference>
<feature type="non-terminal residue" evidence="3">
    <location>
        <position position="1615"/>
    </location>
</feature>
<dbReference type="Proteomes" id="UP001465976">
    <property type="component" value="Unassembled WGS sequence"/>
</dbReference>
<evidence type="ECO:0000256" key="1">
    <source>
        <dbReference type="SAM" id="Coils"/>
    </source>
</evidence>
<keyword evidence="4" id="KW-1185">Reference proteome</keyword>